<organism evidence="2 3">
    <name type="scientific">Thermacetogenium phaeum</name>
    <dbReference type="NCBI Taxonomy" id="85874"/>
    <lineage>
        <taxon>Bacteria</taxon>
        <taxon>Bacillati</taxon>
        <taxon>Bacillota</taxon>
        <taxon>Clostridia</taxon>
        <taxon>Thermoanaerobacterales</taxon>
        <taxon>Thermoanaerobacteraceae</taxon>
        <taxon>Thermacetogenium</taxon>
    </lineage>
</organism>
<proteinExistence type="predicted"/>
<sequence length="109" mass="12364">MTLKALDLQVLFPKIQEVGRIQQVLQGNELAQQQSFAAHFLQYAEAAQRKIQHTPQAREGLIRGRKRKGDSPAQESGQRAARKKERPDRDLDQGLEQMPSLGHIIDLKI</sequence>
<dbReference type="Proteomes" id="UP000053326">
    <property type="component" value="Unassembled WGS sequence"/>
</dbReference>
<reference evidence="3" key="1">
    <citation type="journal article" date="2015" name="MBio">
        <title>Genome-Resolved Metagenomic Analysis Reveals Roles for Candidate Phyla and Other Microbial Community Members in Biogeochemical Transformations in Oil Reservoirs.</title>
        <authorList>
            <person name="Hu P."/>
            <person name="Tom L."/>
            <person name="Singh A."/>
            <person name="Thomas B.C."/>
            <person name="Baker B.J."/>
            <person name="Piceno Y.M."/>
            <person name="Andersen G.L."/>
            <person name="Banfield J.F."/>
        </authorList>
    </citation>
    <scope>NUCLEOTIDE SEQUENCE [LARGE SCALE GENOMIC DNA]</scope>
</reference>
<evidence type="ECO:0000313" key="2">
    <source>
        <dbReference type="EMBL" id="KUK36631.1"/>
    </source>
</evidence>
<feature type="region of interest" description="Disordered" evidence="1">
    <location>
        <begin position="51"/>
        <end position="109"/>
    </location>
</feature>
<evidence type="ECO:0000256" key="1">
    <source>
        <dbReference type="SAM" id="MobiDB-lite"/>
    </source>
</evidence>
<dbReference type="EMBL" id="LGFO01000065">
    <property type="protein sequence ID" value="KUK36631.1"/>
    <property type="molecule type" value="Genomic_DNA"/>
</dbReference>
<comment type="caution">
    <text evidence="2">The sequence shown here is derived from an EMBL/GenBank/DDBJ whole genome shotgun (WGS) entry which is preliminary data.</text>
</comment>
<evidence type="ECO:0000313" key="3">
    <source>
        <dbReference type="Proteomes" id="UP000053326"/>
    </source>
</evidence>
<protein>
    <submittedName>
        <fullName evidence="2">Uncharacterized protein</fullName>
    </submittedName>
</protein>
<name>A0A101FGL5_9THEO</name>
<gene>
    <name evidence="2" type="ORF">XD66_0669</name>
</gene>
<dbReference type="AlphaFoldDB" id="A0A101FGL5"/>
<accession>A0A101FGL5</accession>